<dbReference type="eggNOG" id="KOG1075">
    <property type="taxonomic scope" value="Eukaryota"/>
</dbReference>
<dbReference type="STRING" id="747525.W4K6F1"/>
<gene>
    <name evidence="1" type="ORF">HETIRDRAFT_244657</name>
</gene>
<accession>W4K6F1</accession>
<organism evidence="1 2">
    <name type="scientific">Heterobasidion irregulare (strain TC 32-1)</name>
    <dbReference type="NCBI Taxonomy" id="747525"/>
    <lineage>
        <taxon>Eukaryota</taxon>
        <taxon>Fungi</taxon>
        <taxon>Dikarya</taxon>
        <taxon>Basidiomycota</taxon>
        <taxon>Agaricomycotina</taxon>
        <taxon>Agaricomycetes</taxon>
        <taxon>Russulales</taxon>
        <taxon>Bondarzewiaceae</taxon>
        <taxon>Heterobasidion</taxon>
        <taxon>Heterobasidion annosum species complex</taxon>
    </lineage>
</organism>
<dbReference type="Proteomes" id="UP000030671">
    <property type="component" value="Unassembled WGS sequence"/>
</dbReference>
<name>W4K6F1_HETIT</name>
<dbReference type="EMBL" id="KI925458">
    <property type="protein sequence ID" value="ETW81314.1"/>
    <property type="molecule type" value="Genomic_DNA"/>
</dbReference>
<sequence>CLRLGYWPNQFKISTTIVISKPKKSDYSRLKSYRPIILLSCLGKLMEKVLVNRFQYEGAKFNIFHPNQ</sequence>
<reference evidence="1 2" key="1">
    <citation type="journal article" date="2012" name="New Phytol.">
        <title>Insight into trade-off between wood decay and parasitism from the genome of a fungal forest pathogen.</title>
        <authorList>
            <person name="Olson A."/>
            <person name="Aerts A."/>
            <person name="Asiegbu F."/>
            <person name="Belbahri L."/>
            <person name="Bouzid O."/>
            <person name="Broberg A."/>
            <person name="Canback B."/>
            <person name="Coutinho P.M."/>
            <person name="Cullen D."/>
            <person name="Dalman K."/>
            <person name="Deflorio G."/>
            <person name="van Diepen L.T."/>
            <person name="Dunand C."/>
            <person name="Duplessis S."/>
            <person name="Durling M."/>
            <person name="Gonthier P."/>
            <person name="Grimwood J."/>
            <person name="Fossdal C.G."/>
            <person name="Hansson D."/>
            <person name="Henrissat B."/>
            <person name="Hietala A."/>
            <person name="Himmelstrand K."/>
            <person name="Hoffmeister D."/>
            <person name="Hogberg N."/>
            <person name="James T.Y."/>
            <person name="Karlsson M."/>
            <person name="Kohler A."/>
            <person name="Kues U."/>
            <person name="Lee Y.H."/>
            <person name="Lin Y.C."/>
            <person name="Lind M."/>
            <person name="Lindquist E."/>
            <person name="Lombard V."/>
            <person name="Lucas S."/>
            <person name="Lunden K."/>
            <person name="Morin E."/>
            <person name="Murat C."/>
            <person name="Park J."/>
            <person name="Raffaello T."/>
            <person name="Rouze P."/>
            <person name="Salamov A."/>
            <person name="Schmutz J."/>
            <person name="Solheim H."/>
            <person name="Stahlberg J."/>
            <person name="Velez H."/>
            <person name="de Vries R.P."/>
            <person name="Wiebenga A."/>
            <person name="Woodward S."/>
            <person name="Yakovlev I."/>
            <person name="Garbelotto M."/>
            <person name="Martin F."/>
            <person name="Grigoriev I.V."/>
            <person name="Stenlid J."/>
        </authorList>
    </citation>
    <scope>NUCLEOTIDE SEQUENCE [LARGE SCALE GENOMIC DNA]</scope>
    <source>
        <strain evidence="1 2">TC 32-1</strain>
    </source>
</reference>
<dbReference type="RefSeq" id="XP_009545983.1">
    <property type="nucleotide sequence ID" value="XM_009547688.1"/>
</dbReference>
<dbReference type="KEGG" id="hir:HETIRDRAFT_244657"/>
<feature type="non-terminal residue" evidence="1">
    <location>
        <position position="1"/>
    </location>
</feature>
<dbReference type="InParanoid" id="W4K6F1"/>
<evidence type="ECO:0000313" key="1">
    <source>
        <dbReference type="EMBL" id="ETW81314.1"/>
    </source>
</evidence>
<dbReference type="HOGENOM" id="CLU_204930_0_0_1"/>
<keyword evidence="2" id="KW-1185">Reference proteome</keyword>
<evidence type="ECO:0000313" key="2">
    <source>
        <dbReference type="Proteomes" id="UP000030671"/>
    </source>
</evidence>
<evidence type="ECO:0008006" key="3">
    <source>
        <dbReference type="Google" id="ProtNLM"/>
    </source>
</evidence>
<dbReference type="OrthoDB" id="412006at2759"/>
<feature type="non-terminal residue" evidence="1">
    <location>
        <position position="68"/>
    </location>
</feature>
<dbReference type="PANTHER" id="PTHR33481:SF1">
    <property type="entry name" value="ENDONUCLEASE_EXONUCLEASE_PHOSPHATASE DOMAIN-CONTAINING PROTEIN-RELATED"/>
    <property type="match status" value="1"/>
</dbReference>
<dbReference type="PANTHER" id="PTHR33481">
    <property type="entry name" value="REVERSE TRANSCRIPTASE"/>
    <property type="match status" value="1"/>
</dbReference>
<dbReference type="GeneID" id="20669065"/>
<proteinExistence type="predicted"/>
<protein>
    <recommendedName>
        <fullName evidence="3">Reverse transcriptase domain-containing protein</fullName>
    </recommendedName>
</protein>
<dbReference type="AlphaFoldDB" id="W4K6F1"/>